<name>A0ABW6BTK0_9BACT</name>
<dbReference type="EMBL" id="JBHUOX010000004">
    <property type="protein sequence ID" value="MFD3000277.1"/>
    <property type="molecule type" value="Genomic_DNA"/>
</dbReference>
<sequence length="468" mass="52948">MKIANYICHSVSMYALALLSFGCLKHEKDIPEPEISVISEETTGVAPTIVSNIQETYYPMDYAEGQERFDWETLEYLPSPPGSDLIPMPWSDKVNRQFSDDIRYDYKKADGWELYQSTFTTKFLLAHKSFSLYNKYRGVLRYYYYIGIGTGTEKFRDYKILQNCVASSEGSPLLNFTSQYIIDIDQNATYSYSFEPQAFNDPAWYAVEYELAFDKSIYSKDASFQMGVFFTMTKKNSLTINGKGLNELNAKVRVFGVDKSFENLTSVDACYIVYGDRDFNEIASTNINYLNRLDDKHILSGVLSKPAAMHVKWSAKLDLQLPSNGIGLTNESFYVSGSNLSSIQGKAPFYEKALGVFYLDKKPLYAKSESTEKGHPYVYTLDVSSVEYLFNPSVLEIAEIQNLKQELVATEQEALMKDNNLANLYAGQILKSSKPLHVQGVRVSFDVVPKNGGGKVHMIKTFRAGLKS</sequence>
<proteinExistence type="predicted"/>
<feature type="coiled-coil region" evidence="1">
    <location>
        <begin position="393"/>
        <end position="420"/>
    </location>
</feature>
<accession>A0ABW6BTK0</accession>
<dbReference type="Proteomes" id="UP001597641">
    <property type="component" value="Unassembled WGS sequence"/>
</dbReference>
<organism evidence="2 3">
    <name type="scientific">Pontibacter toksunensis</name>
    <dbReference type="NCBI Taxonomy" id="1332631"/>
    <lineage>
        <taxon>Bacteria</taxon>
        <taxon>Pseudomonadati</taxon>
        <taxon>Bacteroidota</taxon>
        <taxon>Cytophagia</taxon>
        <taxon>Cytophagales</taxon>
        <taxon>Hymenobacteraceae</taxon>
        <taxon>Pontibacter</taxon>
    </lineage>
</organism>
<evidence type="ECO:0000256" key="1">
    <source>
        <dbReference type="SAM" id="Coils"/>
    </source>
</evidence>
<evidence type="ECO:0008006" key="4">
    <source>
        <dbReference type="Google" id="ProtNLM"/>
    </source>
</evidence>
<comment type="caution">
    <text evidence="2">The sequence shown here is derived from an EMBL/GenBank/DDBJ whole genome shotgun (WGS) entry which is preliminary data.</text>
</comment>
<gene>
    <name evidence="2" type="ORF">ACFS7Z_07885</name>
</gene>
<keyword evidence="3" id="KW-1185">Reference proteome</keyword>
<keyword evidence="1" id="KW-0175">Coiled coil</keyword>
<protein>
    <recommendedName>
        <fullName evidence="4">PKD-like family protein</fullName>
    </recommendedName>
</protein>
<dbReference type="RefSeq" id="WP_377483107.1">
    <property type="nucleotide sequence ID" value="NZ_JBHUOX010000004.1"/>
</dbReference>
<dbReference type="PROSITE" id="PS51257">
    <property type="entry name" value="PROKAR_LIPOPROTEIN"/>
    <property type="match status" value="1"/>
</dbReference>
<reference evidence="3" key="1">
    <citation type="journal article" date="2019" name="Int. J. Syst. Evol. Microbiol.">
        <title>The Global Catalogue of Microorganisms (GCM) 10K type strain sequencing project: providing services to taxonomists for standard genome sequencing and annotation.</title>
        <authorList>
            <consortium name="The Broad Institute Genomics Platform"/>
            <consortium name="The Broad Institute Genome Sequencing Center for Infectious Disease"/>
            <person name="Wu L."/>
            <person name="Ma J."/>
        </authorList>
    </citation>
    <scope>NUCLEOTIDE SEQUENCE [LARGE SCALE GENOMIC DNA]</scope>
    <source>
        <strain evidence="3">KCTC 23984</strain>
    </source>
</reference>
<evidence type="ECO:0000313" key="2">
    <source>
        <dbReference type="EMBL" id="MFD3000277.1"/>
    </source>
</evidence>
<evidence type="ECO:0000313" key="3">
    <source>
        <dbReference type="Proteomes" id="UP001597641"/>
    </source>
</evidence>